<protein>
    <recommendedName>
        <fullName evidence="4">Secreted protein</fullName>
    </recommendedName>
</protein>
<dbReference type="InParanoid" id="A0A2K3D9K2"/>
<gene>
    <name evidence="2" type="ORF">CHLRE_10g426616v5</name>
</gene>
<evidence type="ECO:0000313" key="3">
    <source>
        <dbReference type="Proteomes" id="UP000006906"/>
    </source>
</evidence>
<organism evidence="2 3">
    <name type="scientific">Chlamydomonas reinhardtii</name>
    <name type="common">Chlamydomonas smithii</name>
    <dbReference type="NCBI Taxonomy" id="3055"/>
    <lineage>
        <taxon>Eukaryota</taxon>
        <taxon>Viridiplantae</taxon>
        <taxon>Chlorophyta</taxon>
        <taxon>core chlorophytes</taxon>
        <taxon>Chlorophyceae</taxon>
        <taxon>CS clade</taxon>
        <taxon>Chlamydomonadales</taxon>
        <taxon>Chlamydomonadaceae</taxon>
        <taxon>Chlamydomonas</taxon>
    </lineage>
</organism>
<keyword evidence="3" id="KW-1185">Reference proteome</keyword>
<accession>A0A2K3D9K2</accession>
<dbReference type="RefSeq" id="XP_042919961.1">
    <property type="nucleotide sequence ID" value="XM_043066564.1"/>
</dbReference>
<dbReference type="AlphaFoldDB" id="A0A2K3D9K2"/>
<reference evidence="2 3" key="1">
    <citation type="journal article" date="2007" name="Science">
        <title>The Chlamydomonas genome reveals the evolution of key animal and plant functions.</title>
        <authorList>
            <person name="Merchant S.S."/>
            <person name="Prochnik S.E."/>
            <person name="Vallon O."/>
            <person name="Harris E.H."/>
            <person name="Karpowicz S.J."/>
            <person name="Witman G.B."/>
            <person name="Terry A."/>
            <person name="Salamov A."/>
            <person name="Fritz-Laylin L.K."/>
            <person name="Marechal-Drouard L."/>
            <person name="Marshall W.F."/>
            <person name="Qu L.H."/>
            <person name="Nelson D.R."/>
            <person name="Sanderfoot A.A."/>
            <person name="Spalding M.H."/>
            <person name="Kapitonov V.V."/>
            <person name="Ren Q."/>
            <person name="Ferris P."/>
            <person name="Lindquist E."/>
            <person name="Shapiro H."/>
            <person name="Lucas S.M."/>
            <person name="Grimwood J."/>
            <person name="Schmutz J."/>
            <person name="Cardol P."/>
            <person name="Cerutti H."/>
            <person name="Chanfreau G."/>
            <person name="Chen C.L."/>
            <person name="Cognat V."/>
            <person name="Croft M.T."/>
            <person name="Dent R."/>
            <person name="Dutcher S."/>
            <person name="Fernandez E."/>
            <person name="Fukuzawa H."/>
            <person name="Gonzalez-Ballester D."/>
            <person name="Gonzalez-Halphen D."/>
            <person name="Hallmann A."/>
            <person name="Hanikenne M."/>
            <person name="Hippler M."/>
            <person name="Inwood W."/>
            <person name="Jabbari K."/>
            <person name="Kalanon M."/>
            <person name="Kuras R."/>
            <person name="Lefebvre P.A."/>
            <person name="Lemaire S.D."/>
            <person name="Lobanov A.V."/>
            <person name="Lohr M."/>
            <person name="Manuell A."/>
            <person name="Meier I."/>
            <person name="Mets L."/>
            <person name="Mittag M."/>
            <person name="Mittelmeier T."/>
            <person name="Moroney J.V."/>
            <person name="Moseley J."/>
            <person name="Napoli C."/>
            <person name="Nedelcu A.M."/>
            <person name="Niyogi K."/>
            <person name="Novoselov S.V."/>
            <person name="Paulsen I.T."/>
            <person name="Pazour G."/>
            <person name="Purton S."/>
            <person name="Ral J.P."/>
            <person name="Riano-Pachon D.M."/>
            <person name="Riekhof W."/>
            <person name="Rymarquis L."/>
            <person name="Schroda M."/>
            <person name="Stern D."/>
            <person name="Umen J."/>
            <person name="Willows R."/>
            <person name="Wilson N."/>
            <person name="Zimmer S.L."/>
            <person name="Allmer J."/>
            <person name="Balk J."/>
            <person name="Bisova K."/>
            <person name="Chen C.J."/>
            <person name="Elias M."/>
            <person name="Gendler K."/>
            <person name="Hauser C."/>
            <person name="Lamb M.R."/>
            <person name="Ledford H."/>
            <person name="Long J.C."/>
            <person name="Minagawa J."/>
            <person name="Page M.D."/>
            <person name="Pan J."/>
            <person name="Pootakham W."/>
            <person name="Roje S."/>
            <person name="Rose A."/>
            <person name="Stahlberg E."/>
            <person name="Terauchi A.M."/>
            <person name="Yang P."/>
            <person name="Ball S."/>
            <person name="Bowler C."/>
            <person name="Dieckmann C.L."/>
            <person name="Gladyshev V.N."/>
            <person name="Green P."/>
            <person name="Jorgensen R."/>
            <person name="Mayfield S."/>
            <person name="Mueller-Roeber B."/>
            <person name="Rajamani S."/>
            <person name="Sayre R.T."/>
            <person name="Brokstein P."/>
            <person name="Dubchak I."/>
            <person name="Goodstein D."/>
            <person name="Hornick L."/>
            <person name="Huang Y.W."/>
            <person name="Jhaveri J."/>
            <person name="Luo Y."/>
            <person name="Martinez D."/>
            <person name="Ngau W.C."/>
            <person name="Otillar B."/>
            <person name="Poliakov A."/>
            <person name="Porter A."/>
            <person name="Szajkowski L."/>
            <person name="Werner G."/>
            <person name="Zhou K."/>
            <person name="Grigoriev I.V."/>
            <person name="Rokhsar D.S."/>
            <person name="Grossman A.R."/>
        </authorList>
    </citation>
    <scope>NUCLEOTIDE SEQUENCE [LARGE SCALE GENOMIC DNA]</scope>
    <source>
        <strain evidence="3">CC-503</strain>
    </source>
</reference>
<dbReference type="Gramene" id="PNW77204">
    <property type="protein sequence ID" value="PNW77204"/>
    <property type="gene ID" value="CHLRE_10g426616v5"/>
</dbReference>
<proteinExistence type="predicted"/>
<sequence length="70" mass="7722">MQIASGCGGAVMSGRALAGHRSPTFLLLRLLSFVSAPLRCHGWSGRVHWGLRSDQEERGVRASRYRNGQR</sequence>
<dbReference type="EMBL" id="CM008971">
    <property type="protein sequence ID" value="PNW77204.1"/>
    <property type="molecule type" value="Genomic_DNA"/>
</dbReference>
<evidence type="ECO:0000256" key="1">
    <source>
        <dbReference type="SAM" id="SignalP"/>
    </source>
</evidence>
<dbReference type="KEGG" id="cre:CHLRE_10g426616v5"/>
<dbReference type="GeneID" id="66054976"/>
<evidence type="ECO:0000313" key="2">
    <source>
        <dbReference type="EMBL" id="PNW77204.1"/>
    </source>
</evidence>
<dbReference type="Proteomes" id="UP000006906">
    <property type="component" value="Chromosome 10"/>
</dbReference>
<evidence type="ECO:0008006" key="4">
    <source>
        <dbReference type="Google" id="ProtNLM"/>
    </source>
</evidence>
<feature type="chain" id="PRO_5014449291" description="Secreted protein" evidence="1">
    <location>
        <begin position="43"/>
        <end position="70"/>
    </location>
</feature>
<keyword evidence="1" id="KW-0732">Signal</keyword>
<name>A0A2K3D9K2_CHLRE</name>
<feature type="signal peptide" evidence="1">
    <location>
        <begin position="1"/>
        <end position="42"/>
    </location>
</feature>